<evidence type="ECO:0000256" key="2">
    <source>
        <dbReference type="ARBA" id="ARBA00022989"/>
    </source>
</evidence>
<feature type="transmembrane region" description="Helical" evidence="4">
    <location>
        <begin position="375"/>
        <end position="394"/>
    </location>
</feature>
<feature type="transmembrane region" description="Helical" evidence="4">
    <location>
        <begin position="142"/>
        <end position="163"/>
    </location>
</feature>
<keyword evidence="2 4" id="KW-1133">Transmembrane helix</keyword>
<feature type="transmembrane region" description="Helical" evidence="4">
    <location>
        <begin position="340"/>
        <end position="363"/>
    </location>
</feature>
<dbReference type="OrthoDB" id="9781976at2"/>
<evidence type="ECO:0000313" key="7">
    <source>
        <dbReference type="Proteomes" id="UP000295830"/>
    </source>
</evidence>
<feature type="transmembrane region" description="Helical" evidence="4">
    <location>
        <begin position="57"/>
        <end position="79"/>
    </location>
</feature>
<dbReference type="PROSITE" id="PS50850">
    <property type="entry name" value="MFS"/>
    <property type="match status" value="1"/>
</dbReference>
<dbReference type="PANTHER" id="PTHR23521:SF3">
    <property type="entry name" value="MFS TRANSPORTER"/>
    <property type="match status" value="1"/>
</dbReference>
<evidence type="ECO:0000256" key="1">
    <source>
        <dbReference type="ARBA" id="ARBA00022692"/>
    </source>
</evidence>
<feature type="transmembrane region" description="Helical" evidence="4">
    <location>
        <begin position="111"/>
        <end position="130"/>
    </location>
</feature>
<keyword evidence="3 4" id="KW-0472">Membrane</keyword>
<feature type="domain" description="Major facilitator superfamily (MFS) profile" evidence="5">
    <location>
        <begin position="20"/>
        <end position="398"/>
    </location>
</feature>
<keyword evidence="1 4" id="KW-0812">Transmembrane</keyword>
<protein>
    <submittedName>
        <fullName evidence="6">Putative MFS family arabinose efflux permease</fullName>
    </submittedName>
</protein>
<accession>A0A4R7JWY1</accession>
<proteinExistence type="predicted"/>
<dbReference type="Proteomes" id="UP000295830">
    <property type="component" value="Unassembled WGS sequence"/>
</dbReference>
<evidence type="ECO:0000256" key="4">
    <source>
        <dbReference type="SAM" id="Phobius"/>
    </source>
</evidence>
<dbReference type="InterPro" id="IPR036259">
    <property type="entry name" value="MFS_trans_sf"/>
</dbReference>
<evidence type="ECO:0000259" key="5">
    <source>
        <dbReference type="PROSITE" id="PS50850"/>
    </source>
</evidence>
<gene>
    <name evidence="6" type="ORF">DES49_0752</name>
</gene>
<dbReference type="Pfam" id="PF07690">
    <property type="entry name" value="MFS_1"/>
    <property type="match status" value="1"/>
</dbReference>
<sequence>MESGSRSGGAPYRVHRPIWILPAIVVGQWMVTSLWFATNAVMGSLQELWGTSGGEGIVTTAVQLGFIIGTLVFALVGIADRFRATTVFLICAVLGAAANATVLVVPESFALVLLLRFLVGVSLAGVYPVGMRIAAGWYAGGLGRALGFLVGALVLGTASPHLLSAVGAEWDWQMTVAGTSVLALAGGLIVWWVPEGPQLTRGGPVRFRGVLSAFRDRRFRASACGYFGHMWELYAFWAFVPVWIASHGMSGASSSWMAFAVIGVGFVGCAGGGLFVKRFSGQRIALGQLGVSGVCCLVSPFMLHTPTPVFTAFMLVWGITVAGDSPQFSALTAQFAPREVVGSALTLVNSGGFAITILSLSLLEWMRFETAPQWLLMPLALGPLFGLVTGAYLLKPSGSTNP</sequence>
<evidence type="ECO:0000256" key="3">
    <source>
        <dbReference type="ARBA" id="ARBA00023136"/>
    </source>
</evidence>
<dbReference type="GO" id="GO:0005886">
    <property type="term" value="C:plasma membrane"/>
    <property type="evidence" value="ECO:0007669"/>
    <property type="project" value="TreeGrafter"/>
</dbReference>
<feature type="transmembrane region" description="Helical" evidence="4">
    <location>
        <begin position="223"/>
        <end position="244"/>
    </location>
</feature>
<comment type="caution">
    <text evidence="6">The sequence shown here is derived from an EMBL/GenBank/DDBJ whole genome shotgun (WGS) entry which is preliminary data.</text>
</comment>
<dbReference type="Gene3D" id="1.20.1250.20">
    <property type="entry name" value="MFS general substrate transporter like domains"/>
    <property type="match status" value="2"/>
</dbReference>
<feature type="transmembrane region" description="Helical" evidence="4">
    <location>
        <begin position="309"/>
        <end position="328"/>
    </location>
</feature>
<reference evidence="6 7" key="1">
    <citation type="submission" date="2019-03" db="EMBL/GenBank/DDBJ databases">
        <title>Genomic Encyclopedia of Type Strains, Phase IV (KMG-IV): sequencing the most valuable type-strain genomes for metagenomic binning, comparative biology and taxonomic classification.</title>
        <authorList>
            <person name="Goeker M."/>
        </authorList>
    </citation>
    <scope>NUCLEOTIDE SEQUENCE [LARGE SCALE GENOMIC DNA]</scope>
    <source>
        <strain evidence="6 7">DSM 15505</strain>
    </source>
</reference>
<name>A0A4R7JWY1_9GAMM</name>
<keyword evidence="7" id="KW-1185">Reference proteome</keyword>
<dbReference type="InterPro" id="IPR011701">
    <property type="entry name" value="MFS"/>
</dbReference>
<dbReference type="PANTHER" id="PTHR23521">
    <property type="entry name" value="TRANSPORTER MFS SUPERFAMILY"/>
    <property type="match status" value="1"/>
</dbReference>
<evidence type="ECO:0000313" key="6">
    <source>
        <dbReference type="EMBL" id="TDT42951.1"/>
    </source>
</evidence>
<feature type="transmembrane region" description="Helical" evidence="4">
    <location>
        <begin position="86"/>
        <end position="105"/>
    </location>
</feature>
<dbReference type="GO" id="GO:0022857">
    <property type="term" value="F:transmembrane transporter activity"/>
    <property type="evidence" value="ECO:0007669"/>
    <property type="project" value="InterPro"/>
</dbReference>
<dbReference type="AlphaFoldDB" id="A0A4R7JWY1"/>
<dbReference type="SUPFAM" id="SSF103473">
    <property type="entry name" value="MFS general substrate transporter"/>
    <property type="match status" value="1"/>
</dbReference>
<dbReference type="EMBL" id="SOAX01000002">
    <property type="protein sequence ID" value="TDT42951.1"/>
    <property type="molecule type" value="Genomic_DNA"/>
</dbReference>
<organism evidence="6 7">
    <name type="scientific">Halospina denitrificans</name>
    <dbReference type="NCBI Taxonomy" id="332522"/>
    <lineage>
        <taxon>Bacteria</taxon>
        <taxon>Pseudomonadati</taxon>
        <taxon>Pseudomonadota</taxon>
        <taxon>Gammaproteobacteria</taxon>
        <taxon>Halospina</taxon>
    </lineage>
</organism>
<feature type="transmembrane region" description="Helical" evidence="4">
    <location>
        <begin position="256"/>
        <end position="276"/>
    </location>
</feature>
<feature type="transmembrane region" description="Helical" evidence="4">
    <location>
        <begin position="18"/>
        <end position="37"/>
    </location>
</feature>
<dbReference type="InterPro" id="IPR020846">
    <property type="entry name" value="MFS_dom"/>
</dbReference>
<feature type="transmembrane region" description="Helical" evidence="4">
    <location>
        <begin position="175"/>
        <end position="193"/>
    </location>
</feature>